<proteinExistence type="predicted"/>
<feature type="non-terminal residue" evidence="1">
    <location>
        <position position="1"/>
    </location>
</feature>
<evidence type="ECO:0000313" key="2">
    <source>
        <dbReference type="Proteomes" id="UP000789396"/>
    </source>
</evidence>
<sequence>NEGKKLKNDEIGDYSRAAAKEWHENPQIHWYFEILENLAKRVHNQEYKDFKFSPQKRGKNKSNTVNNKQTKKFSESMCFDFQGIFNHNDVPEEVVVNQETTEFSEFFDFDYYYSQLQCFP</sequence>
<comment type="caution">
    <text evidence="1">The sequence shown here is derived from an EMBL/GenBank/DDBJ whole genome shotgun (WGS) entry which is preliminary data.</text>
</comment>
<dbReference type="AlphaFoldDB" id="A0A9N9ITB6"/>
<protein>
    <submittedName>
        <fullName evidence="1">19532_t:CDS:1</fullName>
    </submittedName>
</protein>
<gene>
    <name evidence="1" type="ORF">RFULGI_LOCUS13555</name>
</gene>
<organism evidence="1 2">
    <name type="scientific">Racocetra fulgida</name>
    <dbReference type="NCBI Taxonomy" id="60492"/>
    <lineage>
        <taxon>Eukaryota</taxon>
        <taxon>Fungi</taxon>
        <taxon>Fungi incertae sedis</taxon>
        <taxon>Mucoromycota</taxon>
        <taxon>Glomeromycotina</taxon>
        <taxon>Glomeromycetes</taxon>
        <taxon>Diversisporales</taxon>
        <taxon>Gigasporaceae</taxon>
        <taxon>Racocetra</taxon>
    </lineage>
</organism>
<dbReference type="Proteomes" id="UP000789396">
    <property type="component" value="Unassembled WGS sequence"/>
</dbReference>
<keyword evidence="2" id="KW-1185">Reference proteome</keyword>
<accession>A0A9N9ITB6</accession>
<name>A0A9N9ITB6_9GLOM</name>
<dbReference type="OrthoDB" id="10542050at2759"/>
<evidence type="ECO:0000313" key="1">
    <source>
        <dbReference type="EMBL" id="CAG8750467.1"/>
    </source>
</evidence>
<reference evidence="1" key="1">
    <citation type="submission" date="2021-06" db="EMBL/GenBank/DDBJ databases">
        <authorList>
            <person name="Kallberg Y."/>
            <person name="Tangrot J."/>
            <person name="Rosling A."/>
        </authorList>
    </citation>
    <scope>NUCLEOTIDE SEQUENCE</scope>
    <source>
        <strain evidence="1">IN212</strain>
    </source>
</reference>
<dbReference type="EMBL" id="CAJVPZ010036088">
    <property type="protein sequence ID" value="CAG8750467.1"/>
    <property type="molecule type" value="Genomic_DNA"/>
</dbReference>